<keyword evidence="3" id="KW-1185">Reference proteome</keyword>
<dbReference type="STRING" id="530564.Psta_3207"/>
<protein>
    <submittedName>
        <fullName evidence="2">Uncharacterized protein</fullName>
    </submittedName>
</protein>
<accession>D2QX31</accession>
<evidence type="ECO:0000256" key="1">
    <source>
        <dbReference type="SAM" id="MobiDB-lite"/>
    </source>
</evidence>
<feature type="region of interest" description="Disordered" evidence="1">
    <location>
        <begin position="1"/>
        <end position="62"/>
    </location>
</feature>
<evidence type="ECO:0000313" key="3">
    <source>
        <dbReference type="Proteomes" id="UP000001887"/>
    </source>
</evidence>
<dbReference type="AlphaFoldDB" id="D2QX31"/>
<proteinExistence type="predicted"/>
<gene>
    <name evidence="2" type="ordered locus">Psta_3207</name>
</gene>
<feature type="compositionally biased region" description="Basic and acidic residues" evidence="1">
    <location>
        <begin position="179"/>
        <end position="188"/>
    </location>
</feature>
<organism evidence="2 3">
    <name type="scientific">Pirellula staleyi (strain ATCC 27377 / DSM 6068 / ICPB 4128)</name>
    <name type="common">Pirella staleyi</name>
    <dbReference type="NCBI Taxonomy" id="530564"/>
    <lineage>
        <taxon>Bacteria</taxon>
        <taxon>Pseudomonadati</taxon>
        <taxon>Planctomycetota</taxon>
        <taxon>Planctomycetia</taxon>
        <taxon>Pirellulales</taxon>
        <taxon>Pirellulaceae</taxon>
        <taxon>Pirellula</taxon>
    </lineage>
</organism>
<name>D2QX31_PIRSD</name>
<dbReference type="Proteomes" id="UP000001887">
    <property type="component" value="Chromosome"/>
</dbReference>
<feature type="compositionally biased region" description="Low complexity" evidence="1">
    <location>
        <begin position="162"/>
        <end position="172"/>
    </location>
</feature>
<dbReference type="HOGENOM" id="CLU_1137226_0_0_0"/>
<sequence length="244" mass="25909">MPCNSDKPVDPGHPSPSSASQFHPKLFDPAGESELAAHELPADDALEGSSSSFAAEDESQLELPPELTALAEQLFDDARHLQACYAPAEPALIAALGAMPATAEPAVDLRPAAKQASPKQSVYRQSLAAFVVGTTALLLLGLALQSLQSPRNPLDSAAVEPSTSTNSTVNSTDLAVADKQPHQRGDELPKNRTLNEQEVSNLLALPQNNPHQLPLEPWWELSTPELEAWLDLADDSGEVASISF</sequence>
<reference evidence="2 3" key="1">
    <citation type="journal article" date="2009" name="Stand. Genomic Sci.">
        <title>Complete genome sequence of Pirellula staleyi type strain (ATCC 27377).</title>
        <authorList>
            <person name="Clum A."/>
            <person name="Tindall B.J."/>
            <person name="Sikorski J."/>
            <person name="Ivanova N."/>
            <person name="Mavrommatis K."/>
            <person name="Lucas S."/>
            <person name="Glavina del Rio T."/>
            <person name="Nolan M."/>
            <person name="Chen F."/>
            <person name="Tice H."/>
            <person name="Pitluck S."/>
            <person name="Cheng J.F."/>
            <person name="Chertkov O."/>
            <person name="Brettin T."/>
            <person name="Han C."/>
            <person name="Detter J.C."/>
            <person name="Kuske C."/>
            <person name="Bruce D."/>
            <person name="Goodwin L."/>
            <person name="Ovchinikova G."/>
            <person name="Pati A."/>
            <person name="Mikhailova N."/>
            <person name="Chen A."/>
            <person name="Palaniappan K."/>
            <person name="Land M."/>
            <person name="Hauser L."/>
            <person name="Chang Y.J."/>
            <person name="Jeffries C.D."/>
            <person name="Chain P."/>
            <person name="Rohde M."/>
            <person name="Goker M."/>
            <person name="Bristow J."/>
            <person name="Eisen J.A."/>
            <person name="Markowitz V."/>
            <person name="Hugenholtz P."/>
            <person name="Kyrpides N.C."/>
            <person name="Klenk H.P."/>
            <person name="Lapidus A."/>
        </authorList>
    </citation>
    <scope>NUCLEOTIDE SEQUENCE [LARGE SCALE GENOMIC DNA]</scope>
    <source>
        <strain evidence="3">ATCC 27377 / DSM 6068 / ICPB 4128</strain>
    </source>
</reference>
<feature type="region of interest" description="Disordered" evidence="1">
    <location>
        <begin position="152"/>
        <end position="188"/>
    </location>
</feature>
<dbReference type="KEGG" id="psl:Psta_3207"/>
<dbReference type="EMBL" id="CP001848">
    <property type="protein sequence ID" value="ADB17871.1"/>
    <property type="molecule type" value="Genomic_DNA"/>
</dbReference>
<evidence type="ECO:0000313" key="2">
    <source>
        <dbReference type="EMBL" id="ADB17871.1"/>
    </source>
</evidence>